<organism evidence="13 14">
    <name type="scientific">Caldovatus sediminis</name>
    <dbReference type="NCBI Taxonomy" id="2041189"/>
    <lineage>
        <taxon>Bacteria</taxon>
        <taxon>Pseudomonadati</taxon>
        <taxon>Pseudomonadota</taxon>
        <taxon>Alphaproteobacteria</taxon>
        <taxon>Acetobacterales</taxon>
        <taxon>Roseomonadaceae</taxon>
        <taxon>Caldovatus</taxon>
    </lineage>
</organism>
<comment type="cofactor">
    <cofactor evidence="1 11">
        <name>pyridoxal 5'-phosphate</name>
        <dbReference type="ChEBI" id="CHEBI:597326"/>
    </cofactor>
</comment>
<keyword evidence="14" id="KW-1185">Reference proteome</keyword>
<dbReference type="PANTHER" id="PTHR48077:SF3">
    <property type="entry name" value="TRYPTOPHAN SYNTHASE"/>
    <property type="match status" value="1"/>
</dbReference>
<protein>
    <recommendedName>
        <fullName evidence="11">Tryptophan synthase beta chain</fullName>
        <ecNumber evidence="11">4.2.1.20</ecNumber>
    </recommendedName>
</protein>
<evidence type="ECO:0000313" key="14">
    <source>
        <dbReference type="Proteomes" id="UP000597507"/>
    </source>
</evidence>
<dbReference type="UniPathway" id="UPA00035">
    <property type="reaction ID" value="UER00044"/>
</dbReference>
<dbReference type="Proteomes" id="UP000597507">
    <property type="component" value="Unassembled WGS sequence"/>
</dbReference>
<dbReference type="Gene3D" id="3.40.50.1100">
    <property type="match status" value="2"/>
</dbReference>
<dbReference type="PROSITE" id="PS00168">
    <property type="entry name" value="TRP_SYNTHASE_BETA"/>
    <property type="match status" value="1"/>
</dbReference>
<keyword evidence="6 11" id="KW-0822">Tryptophan biosynthesis</keyword>
<evidence type="ECO:0000313" key="13">
    <source>
        <dbReference type="EMBL" id="GGG20124.1"/>
    </source>
</evidence>
<evidence type="ECO:0000256" key="8">
    <source>
        <dbReference type="ARBA" id="ARBA00023141"/>
    </source>
</evidence>
<dbReference type="InterPro" id="IPR023026">
    <property type="entry name" value="Trp_synth_beta/beta-like"/>
</dbReference>
<evidence type="ECO:0000256" key="1">
    <source>
        <dbReference type="ARBA" id="ARBA00001933"/>
    </source>
</evidence>
<evidence type="ECO:0000256" key="6">
    <source>
        <dbReference type="ARBA" id="ARBA00022822"/>
    </source>
</evidence>
<dbReference type="InterPro" id="IPR036052">
    <property type="entry name" value="TrpB-like_PALP_sf"/>
</dbReference>
<comment type="subunit">
    <text evidence="4 11">Tetramer of two alpha and two beta chains.</text>
</comment>
<evidence type="ECO:0000256" key="5">
    <source>
        <dbReference type="ARBA" id="ARBA00022605"/>
    </source>
</evidence>
<dbReference type="Pfam" id="PF00291">
    <property type="entry name" value="PALP"/>
    <property type="match status" value="1"/>
</dbReference>
<evidence type="ECO:0000256" key="9">
    <source>
        <dbReference type="ARBA" id="ARBA00023239"/>
    </source>
</evidence>
<dbReference type="GO" id="GO:0004834">
    <property type="term" value="F:tryptophan synthase activity"/>
    <property type="evidence" value="ECO:0007669"/>
    <property type="project" value="UniProtKB-UniRule"/>
</dbReference>
<evidence type="ECO:0000256" key="2">
    <source>
        <dbReference type="ARBA" id="ARBA00004733"/>
    </source>
</evidence>
<evidence type="ECO:0000256" key="7">
    <source>
        <dbReference type="ARBA" id="ARBA00022898"/>
    </source>
</evidence>
<dbReference type="NCBIfam" id="TIGR00263">
    <property type="entry name" value="trpB"/>
    <property type="match status" value="1"/>
</dbReference>
<evidence type="ECO:0000256" key="11">
    <source>
        <dbReference type="HAMAP-Rule" id="MF_00133"/>
    </source>
</evidence>
<feature type="domain" description="Tryptophan synthase beta chain-like PALP" evidence="12">
    <location>
        <begin position="65"/>
        <end position="389"/>
    </location>
</feature>
<proteinExistence type="inferred from homology"/>
<keyword evidence="5 11" id="KW-0028">Amino-acid biosynthesis</keyword>
<sequence>MNQPLPPNSFRQGPDARGRFGGFGGRFVAETLMPLILEVERAYEAARRDPEFLAEWRALLKDYVGRPSPLWFARRLTGHLGGAKVYFKREELNHTGAHKINAVLAQILLARRMGRRRIIAETGAGQHGVATATACALFGLKCVVYMGATDVERQQPNVFRMKLLGAEVRPVAAGAATLKDAMNEALRDWVANVHDTYYCIGTVAGPHPYPAMVRDFQCVIGEETREQILAAEGRLPDALVCAVGGGSSAMGLFHPFLDDPGVAMYGVEAAGRGLDTGEHAASLNRGRPGVLHGNRTYLLQDAHGQIREAHSISAGLDYPGIGPEHAWLHEIGRVQYVAATDDEALAAFQLCSRLEGIIPALESAHGLAQVIKLAPTMPKDGIIVLNLSGRGDKDIFTVAKHLGVAL</sequence>
<evidence type="ECO:0000256" key="4">
    <source>
        <dbReference type="ARBA" id="ARBA00011270"/>
    </source>
</evidence>
<reference evidence="13 14" key="1">
    <citation type="journal article" date="2014" name="Int. J. Syst. Evol. Microbiol.">
        <title>Complete genome sequence of Corynebacterium casei LMG S-19264T (=DSM 44701T), isolated from a smear-ripened cheese.</title>
        <authorList>
            <consortium name="US DOE Joint Genome Institute (JGI-PGF)"/>
            <person name="Walter F."/>
            <person name="Albersmeier A."/>
            <person name="Kalinowski J."/>
            <person name="Ruckert C."/>
        </authorList>
    </citation>
    <scope>NUCLEOTIDE SEQUENCE [LARGE SCALE GENOMIC DNA]</scope>
    <source>
        <strain evidence="13 14">CGMCC 1.16330</strain>
    </source>
</reference>
<keyword evidence="9 11" id="KW-0456">Lyase</keyword>
<evidence type="ECO:0000256" key="3">
    <source>
        <dbReference type="ARBA" id="ARBA00009982"/>
    </source>
</evidence>
<dbReference type="PIRSF" id="PIRSF001413">
    <property type="entry name" value="Trp_syn_beta"/>
    <property type="match status" value="1"/>
</dbReference>
<dbReference type="InterPro" id="IPR006654">
    <property type="entry name" value="Trp_synth_beta"/>
</dbReference>
<dbReference type="RefSeq" id="WP_188898148.1">
    <property type="nucleotide sequence ID" value="NZ_BMKS01000001.1"/>
</dbReference>
<dbReference type="FunFam" id="3.40.50.1100:FF:000001">
    <property type="entry name" value="Tryptophan synthase beta chain"/>
    <property type="match status" value="1"/>
</dbReference>
<name>A0A8J2Z8B7_9PROT</name>
<dbReference type="FunFam" id="3.40.50.1100:FF:000004">
    <property type="entry name" value="Tryptophan synthase beta chain"/>
    <property type="match status" value="1"/>
</dbReference>
<dbReference type="AlphaFoldDB" id="A0A8J2Z8B7"/>
<comment type="pathway">
    <text evidence="2 11">Amino-acid biosynthesis; L-tryptophan biosynthesis; L-tryptophan from chorismate: step 5/5.</text>
</comment>
<gene>
    <name evidence="11 13" type="primary">trpB</name>
    <name evidence="13" type="ORF">GCM10010964_05440</name>
</gene>
<dbReference type="EMBL" id="BMKS01000001">
    <property type="protein sequence ID" value="GGG20124.1"/>
    <property type="molecule type" value="Genomic_DNA"/>
</dbReference>
<evidence type="ECO:0000256" key="10">
    <source>
        <dbReference type="ARBA" id="ARBA00049047"/>
    </source>
</evidence>
<dbReference type="EC" id="4.2.1.20" evidence="11"/>
<dbReference type="InterPro" id="IPR001926">
    <property type="entry name" value="TrpB-like_PALP"/>
</dbReference>
<dbReference type="PANTHER" id="PTHR48077">
    <property type="entry name" value="TRYPTOPHAN SYNTHASE-RELATED"/>
    <property type="match status" value="1"/>
</dbReference>
<comment type="caution">
    <text evidence="13">The sequence shown here is derived from an EMBL/GenBank/DDBJ whole genome shotgun (WGS) entry which is preliminary data.</text>
</comment>
<dbReference type="CDD" id="cd06446">
    <property type="entry name" value="Trp-synth_B"/>
    <property type="match status" value="1"/>
</dbReference>
<comment type="function">
    <text evidence="11">The beta subunit is responsible for the synthesis of L-tryptophan from indole and L-serine.</text>
</comment>
<keyword evidence="7 11" id="KW-0663">Pyridoxal phosphate</keyword>
<dbReference type="InterPro" id="IPR006653">
    <property type="entry name" value="Trp_synth_b_CS"/>
</dbReference>
<evidence type="ECO:0000259" key="12">
    <source>
        <dbReference type="Pfam" id="PF00291"/>
    </source>
</evidence>
<dbReference type="GO" id="GO:0005737">
    <property type="term" value="C:cytoplasm"/>
    <property type="evidence" value="ECO:0007669"/>
    <property type="project" value="TreeGrafter"/>
</dbReference>
<feature type="modified residue" description="N6-(pyridoxal phosphate)lysine" evidence="11">
    <location>
        <position position="99"/>
    </location>
</feature>
<keyword evidence="8 11" id="KW-0057">Aromatic amino acid biosynthesis</keyword>
<comment type="catalytic activity">
    <reaction evidence="10 11">
        <text>(1S,2R)-1-C-(indol-3-yl)glycerol 3-phosphate + L-serine = D-glyceraldehyde 3-phosphate + L-tryptophan + H2O</text>
        <dbReference type="Rhea" id="RHEA:10532"/>
        <dbReference type="ChEBI" id="CHEBI:15377"/>
        <dbReference type="ChEBI" id="CHEBI:33384"/>
        <dbReference type="ChEBI" id="CHEBI:57912"/>
        <dbReference type="ChEBI" id="CHEBI:58866"/>
        <dbReference type="ChEBI" id="CHEBI:59776"/>
        <dbReference type="EC" id="4.2.1.20"/>
    </reaction>
</comment>
<dbReference type="HAMAP" id="MF_00133">
    <property type="entry name" value="Trp_synth_beta"/>
    <property type="match status" value="1"/>
</dbReference>
<comment type="similarity">
    <text evidence="3 11">Belongs to the TrpB family.</text>
</comment>
<dbReference type="SUPFAM" id="SSF53686">
    <property type="entry name" value="Tryptophan synthase beta subunit-like PLP-dependent enzymes"/>
    <property type="match status" value="1"/>
</dbReference>
<accession>A0A8J2Z8B7</accession>